<dbReference type="CDD" id="cd00383">
    <property type="entry name" value="trans_reg_C"/>
    <property type="match status" value="1"/>
</dbReference>
<comment type="caution">
    <text evidence="6">The sequence shown here is derived from an EMBL/GenBank/DDBJ whole genome shotgun (WGS) entry which is preliminary data.</text>
</comment>
<protein>
    <submittedName>
        <fullName evidence="6">Uncharacterized protein</fullName>
    </submittedName>
</protein>
<keyword evidence="1 3" id="KW-0238">DNA-binding</keyword>
<evidence type="ECO:0000313" key="6">
    <source>
        <dbReference type="EMBL" id="MBE0349122.1"/>
    </source>
</evidence>
<dbReference type="CDD" id="cd17574">
    <property type="entry name" value="REC_OmpR"/>
    <property type="match status" value="1"/>
</dbReference>
<dbReference type="GO" id="GO:0005829">
    <property type="term" value="C:cytosol"/>
    <property type="evidence" value="ECO:0007669"/>
    <property type="project" value="TreeGrafter"/>
</dbReference>
<dbReference type="Gene3D" id="6.10.250.690">
    <property type="match status" value="1"/>
</dbReference>
<name>A0A8I0N196_9GAMM</name>
<reference evidence="6 7" key="1">
    <citation type="submission" date="2015-06" db="EMBL/GenBank/DDBJ databases">
        <title>Genome sequence of Pseudoalteromonas peptidolytica.</title>
        <authorList>
            <person name="Xie B.-B."/>
            <person name="Rong J.-C."/>
            <person name="Qin Q.-L."/>
            <person name="Zhang Y.-Z."/>
        </authorList>
    </citation>
    <scope>NUCLEOTIDE SEQUENCE [LARGE SCALE GENOMIC DNA]</scope>
    <source>
        <strain evidence="6 7">F12-50-A1</strain>
    </source>
</reference>
<dbReference type="Gene3D" id="1.10.10.10">
    <property type="entry name" value="Winged helix-like DNA-binding domain superfamily/Winged helix DNA-binding domain"/>
    <property type="match status" value="1"/>
</dbReference>
<dbReference type="InterPro" id="IPR001789">
    <property type="entry name" value="Sig_transdc_resp-reg_receiver"/>
</dbReference>
<dbReference type="GO" id="GO:0006355">
    <property type="term" value="P:regulation of DNA-templated transcription"/>
    <property type="evidence" value="ECO:0007669"/>
    <property type="project" value="InterPro"/>
</dbReference>
<feature type="modified residue" description="4-aspartylphosphate" evidence="2">
    <location>
        <position position="67"/>
    </location>
</feature>
<proteinExistence type="predicted"/>
<evidence type="ECO:0000256" key="1">
    <source>
        <dbReference type="ARBA" id="ARBA00023125"/>
    </source>
</evidence>
<feature type="domain" description="OmpR/PhoB-type" evidence="5">
    <location>
        <begin position="139"/>
        <end position="238"/>
    </location>
</feature>
<dbReference type="SMART" id="SM00448">
    <property type="entry name" value="REC"/>
    <property type="match status" value="1"/>
</dbReference>
<evidence type="ECO:0000256" key="3">
    <source>
        <dbReference type="PROSITE-ProRule" id="PRU01091"/>
    </source>
</evidence>
<dbReference type="InterPro" id="IPR001867">
    <property type="entry name" value="OmpR/PhoB-type_DNA-bd"/>
</dbReference>
<keyword evidence="2" id="KW-0597">Phosphoprotein</keyword>
<evidence type="ECO:0000259" key="5">
    <source>
        <dbReference type="PROSITE" id="PS51755"/>
    </source>
</evidence>
<organism evidence="6 7">
    <name type="scientific">Pseudoalteromonas peptidolytica F12-50-A1</name>
    <dbReference type="NCBI Taxonomy" id="1315280"/>
    <lineage>
        <taxon>Bacteria</taxon>
        <taxon>Pseudomonadati</taxon>
        <taxon>Pseudomonadota</taxon>
        <taxon>Gammaproteobacteria</taxon>
        <taxon>Alteromonadales</taxon>
        <taxon>Pseudoalteromonadaceae</taxon>
        <taxon>Pseudoalteromonas</taxon>
    </lineage>
</organism>
<evidence type="ECO:0000259" key="4">
    <source>
        <dbReference type="PROSITE" id="PS50110"/>
    </source>
</evidence>
<dbReference type="EMBL" id="AQHF01000034">
    <property type="protein sequence ID" value="MBE0349122.1"/>
    <property type="molecule type" value="Genomic_DNA"/>
</dbReference>
<dbReference type="PROSITE" id="PS50110">
    <property type="entry name" value="RESPONSE_REGULATORY"/>
    <property type="match status" value="1"/>
</dbReference>
<dbReference type="SMART" id="SM00862">
    <property type="entry name" value="Trans_reg_C"/>
    <property type="match status" value="1"/>
</dbReference>
<dbReference type="AlphaFoldDB" id="A0A8I0N196"/>
<dbReference type="GO" id="GO:0000156">
    <property type="term" value="F:phosphorelay response regulator activity"/>
    <property type="evidence" value="ECO:0007669"/>
    <property type="project" value="TreeGrafter"/>
</dbReference>
<dbReference type="PANTHER" id="PTHR48111">
    <property type="entry name" value="REGULATOR OF RPOS"/>
    <property type="match status" value="1"/>
</dbReference>
<keyword evidence="7" id="KW-1185">Reference proteome</keyword>
<dbReference type="Proteomes" id="UP000660708">
    <property type="component" value="Unassembled WGS sequence"/>
</dbReference>
<evidence type="ECO:0000256" key="2">
    <source>
        <dbReference type="PROSITE-ProRule" id="PRU00169"/>
    </source>
</evidence>
<sequence length="246" mass="27893">MASLADQEISSAMKLNTRIIYVEDEQDTADIVSAYLEHAGYCVTHLTTHEIAKKALYKEDFDLAILDIMLPDGSGLELLQSAVEHNIPSILLSAKKTEAERIEGFRLGADDYVCKPFSPRELTYRVKALLNRLHPTKHGRILYFNGLQIDPEYHTVTLNDNAIRFTSLEFALLYTLASNAKKVFSRDMLITQAWPNASDITDRAIDTHIANLRKKLNDDRQNPCWIQTIYGQGYQFIATPLNETTN</sequence>
<dbReference type="InterPro" id="IPR036388">
    <property type="entry name" value="WH-like_DNA-bd_sf"/>
</dbReference>
<dbReference type="Pfam" id="PF00072">
    <property type="entry name" value="Response_reg"/>
    <property type="match status" value="1"/>
</dbReference>
<gene>
    <name evidence="6" type="ORF">PPEP_b1045</name>
</gene>
<dbReference type="InterPro" id="IPR011006">
    <property type="entry name" value="CheY-like_superfamily"/>
</dbReference>
<dbReference type="Pfam" id="PF00486">
    <property type="entry name" value="Trans_reg_C"/>
    <property type="match status" value="1"/>
</dbReference>
<dbReference type="PANTHER" id="PTHR48111:SF59">
    <property type="entry name" value="TRANSCRIPTIONAL REGULATORY PROTEIN BAER"/>
    <property type="match status" value="1"/>
</dbReference>
<evidence type="ECO:0000313" key="7">
    <source>
        <dbReference type="Proteomes" id="UP000660708"/>
    </source>
</evidence>
<feature type="DNA-binding region" description="OmpR/PhoB-type" evidence="3">
    <location>
        <begin position="139"/>
        <end position="238"/>
    </location>
</feature>
<feature type="domain" description="Response regulatory" evidence="4">
    <location>
        <begin position="18"/>
        <end position="130"/>
    </location>
</feature>
<dbReference type="PROSITE" id="PS51755">
    <property type="entry name" value="OMPR_PHOB"/>
    <property type="match status" value="1"/>
</dbReference>
<dbReference type="GO" id="GO:0000976">
    <property type="term" value="F:transcription cis-regulatory region binding"/>
    <property type="evidence" value="ECO:0007669"/>
    <property type="project" value="TreeGrafter"/>
</dbReference>
<dbReference type="InterPro" id="IPR039420">
    <property type="entry name" value="WalR-like"/>
</dbReference>
<dbReference type="Gene3D" id="3.40.50.2300">
    <property type="match status" value="1"/>
</dbReference>
<dbReference type="SUPFAM" id="SSF52172">
    <property type="entry name" value="CheY-like"/>
    <property type="match status" value="1"/>
</dbReference>
<accession>A0A8I0N196</accession>
<dbReference type="GO" id="GO:0032993">
    <property type="term" value="C:protein-DNA complex"/>
    <property type="evidence" value="ECO:0007669"/>
    <property type="project" value="TreeGrafter"/>
</dbReference>